<reference evidence="14" key="1">
    <citation type="journal article" date="2019" name="Int. J. Syst. Evol. Microbiol.">
        <title>The Global Catalogue of Microorganisms (GCM) 10K type strain sequencing project: providing services to taxonomists for standard genome sequencing and annotation.</title>
        <authorList>
            <consortium name="The Broad Institute Genomics Platform"/>
            <consortium name="The Broad Institute Genome Sequencing Center for Infectious Disease"/>
            <person name="Wu L."/>
            <person name="Ma J."/>
        </authorList>
    </citation>
    <scope>NUCLEOTIDE SEQUENCE [LARGE SCALE GENOMIC DNA]</scope>
    <source>
        <strain evidence="14">KACC 12602</strain>
    </source>
</reference>
<proteinExistence type="inferred from homology"/>
<evidence type="ECO:0000256" key="5">
    <source>
        <dbReference type="ARBA" id="ARBA00022519"/>
    </source>
</evidence>
<accession>A0ABW0E8B6</accession>
<evidence type="ECO:0000256" key="10">
    <source>
        <dbReference type="SAM" id="MobiDB-lite"/>
    </source>
</evidence>
<evidence type="ECO:0000256" key="4">
    <source>
        <dbReference type="ARBA" id="ARBA00022475"/>
    </source>
</evidence>
<evidence type="ECO:0000256" key="6">
    <source>
        <dbReference type="ARBA" id="ARBA00022692"/>
    </source>
</evidence>
<evidence type="ECO:0000256" key="9">
    <source>
        <dbReference type="ARBA" id="ARBA00023136"/>
    </source>
</evidence>
<evidence type="ECO:0000313" key="13">
    <source>
        <dbReference type="EMBL" id="MFC5270608.1"/>
    </source>
</evidence>
<dbReference type="SUPFAM" id="SSF74653">
    <property type="entry name" value="TolA/TonB C-terminal domain"/>
    <property type="match status" value="1"/>
</dbReference>
<sequence>MENKNYANATLDDIVFEGRNREYGAYMLRKVYTKHVTRGLIIAIALFMIFLAAPVISKYIFKEEVVEEHVAVVDVNTLAEPPPIDKTTPPPPPPPPPAEPPPPPVQKTIKFTPPVIKKDEEVRKEEVPDVQELKEAAVDVKTQEGTTTKPDLSGLEGTGDAVVADVVEDKVFEFVEQQPEFPGGQEAMMKFLGQNIRYPSVAQRNGLEGRVILSFVVDQNGEISDIKILKPLGGGTDEEAIRVVKTMPKWRPGKQNGRAVKVKFTLPVLFSIK</sequence>
<evidence type="ECO:0000256" key="8">
    <source>
        <dbReference type="ARBA" id="ARBA00022989"/>
    </source>
</evidence>
<name>A0ABW0E8B6_9BACT</name>
<dbReference type="PANTHER" id="PTHR33446:SF2">
    <property type="entry name" value="PROTEIN TONB"/>
    <property type="match status" value="1"/>
</dbReference>
<gene>
    <name evidence="13" type="ORF">ACFPIB_08320</name>
</gene>
<dbReference type="InterPro" id="IPR051045">
    <property type="entry name" value="TonB-dependent_transducer"/>
</dbReference>
<organism evidence="13 14">
    <name type="scientific">Adhaeribacter terreus</name>
    <dbReference type="NCBI Taxonomy" id="529703"/>
    <lineage>
        <taxon>Bacteria</taxon>
        <taxon>Pseudomonadati</taxon>
        <taxon>Bacteroidota</taxon>
        <taxon>Cytophagia</taxon>
        <taxon>Cytophagales</taxon>
        <taxon>Hymenobacteraceae</taxon>
        <taxon>Adhaeribacter</taxon>
    </lineage>
</organism>
<protein>
    <submittedName>
        <fullName evidence="13">TonB family protein</fullName>
    </submittedName>
</protein>
<dbReference type="NCBIfam" id="TIGR01352">
    <property type="entry name" value="tonB_Cterm"/>
    <property type="match status" value="1"/>
</dbReference>
<evidence type="ECO:0000259" key="12">
    <source>
        <dbReference type="PROSITE" id="PS52015"/>
    </source>
</evidence>
<evidence type="ECO:0000256" key="7">
    <source>
        <dbReference type="ARBA" id="ARBA00022927"/>
    </source>
</evidence>
<keyword evidence="8 11" id="KW-1133">Transmembrane helix</keyword>
<keyword evidence="3" id="KW-0813">Transport</keyword>
<dbReference type="PANTHER" id="PTHR33446">
    <property type="entry name" value="PROTEIN TONB-RELATED"/>
    <property type="match status" value="1"/>
</dbReference>
<keyword evidence="4" id="KW-1003">Cell membrane</keyword>
<keyword evidence="5" id="KW-0997">Cell inner membrane</keyword>
<evidence type="ECO:0000313" key="14">
    <source>
        <dbReference type="Proteomes" id="UP001596161"/>
    </source>
</evidence>
<comment type="subcellular location">
    <subcellularLocation>
        <location evidence="1">Cell inner membrane</location>
        <topology evidence="1">Single-pass membrane protein</topology>
        <orientation evidence="1">Periplasmic side</orientation>
    </subcellularLocation>
</comment>
<keyword evidence="7" id="KW-0653">Protein transport</keyword>
<comment type="similarity">
    <text evidence="2">Belongs to the TonB family.</text>
</comment>
<dbReference type="Pfam" id="PF03544">
    <property type="entry name" value="TonB_C"/>
    <property type="match status" value="1"/>
</dbReference>
<dbReference type="PROSITE" id="PS52015">
    <property type="entry name" value="TONB_CTD"/>
    <property type="match status" value="1"/>
</dbReference>
<dbReference type="InterPro" id="IPR003538">
    <property type="entry name" value="TonB"/>
</dbReference>
<keyword evidence="9 11" id="KW-0472">Membrane</keyword>
<dbReference type="Proteomes" id="UP001596161">
    <property type="component" value="Unassembled WGS sequence"/>
</dbReference>
<evidence type="ECO:0000256" key="1">
    <source>
        <dbReference type="ARBA" id="ARBA00004383"/>
    </source>
</evidence>
<evidence type="ECO:0000256" key="3">
    <source>
        <dbReference type="ARBA" id="ARBA00022448"/>
    </source>
</evidence>
<dbReference type="RefSeq" id="WP_378016974.1">
    <property type="nucleotide sequence ID" value="NZ_JBHSKT010000004.1"/>
</dbReference>
<feature type="transmembrane region" description="Helical" evidence="11">
    <location>
        <begin position="36"/>
        <end position="56"/>
    </location>
</feature>
<feature type="domain" description="TonB C-terminal" evidence="12">
    <location>
        <begin position="183"/>
        <end position="273"/>
    </location>
</feature>
<dbReference type="EMBL" id="JBHSKT010000004">
    <property type="protein sequence ID" value="MFC5270608.1"/>
    <property type="molecule type" value="Genomic_DNA"/>
</dbReference>
<keyword evidence="14" id="KW-1185">Reference proteome</keyword>
<feature type="compositionally biased region" description="Pro residues" evidence="10">
    <location>
        <begin position="80"/>
        <end position="105"/>
    </location>
</feature>
<dbReference type="InterPro" id="IPR037682">
    <property type="entry name" value="TonB_C"/>
</dbReference>
<comment type="caution">
    <text evidence="13">The sequence shown here is derived from an EMBL/GenBank/DDBJ whole genome shotgun (WGS) entry which is preliminary data.</text>
</comment>
<dbReference type="PRINTS" id="PR01374">
    <property type="entry name" value="TONBPROTEIN"/>
</dbReference>
<evidence type="ECO:0000256" key="11">
    <source>
        <dbReference type="SAM" id="Phobius"/>
    </source>
</evidence>
<dbReference type="Gene3D" id="3.30.1150.10">
    <property type="match status" value="1"/>
</dbReference>
<keyword evidence="6 11" id="KW-0812">Transmembrane</keyword>
<evidence type="ECO:0000256" key="2">
    <source>
        <dbReference type="ARBA" id="ARBA00006555"/>
    </source>
</evidence>
<dbReference type="InterPro" id="IPR006260">
    <property type="entry name" value="TonB/TolA_C"/>
</dbReference>
<feature type="region of interest" description="Disordered" evidence="10">
    <location>
        <begin position="79"/>
        <end position="109"/>
    </location>
</feature>